<gene>
    <name evidence="3" type="ORF">KWG56_11880</name>
</gene>
<evidence type="ECO:0000256" key="1">
    <source>
        <dbReference type="SAM" id="MobiDB-lite"/>
    </source>
</evidence>
<evidence type="ECO:0000259" key="2">
    <source>
        <dbReference type="PROSITE" id="PS50943"/>
    </source>
</evidence>
<reference evidence="3 4" key="1">
    <citation type="submission" date="2021-07" db="EMBL/GenBank/DDBJ databases">
        <title>Isolation and characterization of bacteria from a gold mining with a capacity of golden bioaccumulation.</title>
        <authorList>
            <person name="Yang X.J."/>
        </authorList>
    </citation>
    <scope>NUCLEOTIDE SEQUENCE [LARGE SCALE GENOMIC DNA]</scope>
    <source>
        <strain evidence="3 4">Au29</strain>
    </source>
</reference>
<dbReference type="GeneID" id="94375974"/>
<dbReference type="PROSITE" id="PS50943">
    <property type="entry name" value="HTH_CROC1"/>
    <property type="match status" value="1"/>
</dbReference>
<sequence>MIRSKEMDTFGSERSSLMPPDPPKNLSDARLVGLAARTIRRARGMTVQQVATAMNLPPRTYEYFESGAGRLNHDYVQRFAVATDSDPYSLLISPALGSTEFARNTADIKLMLIFLIALGEFDRSMGPRLRTLDPRALIEAFTDAFQKLETESRQRDAETEAWLEAGRDLIAGRRDVGDA</sequence>
<name>A0ABX8TDP4_9CAUL</name>
<keyword evidence="4" id="KW-1185">Reference proteome</keyword>
<protein>
    <submittedName>
        <fullName evidence="3">Helix-turn-helix domain-containing protein</fullName>
    </submittedName>
</protein>
<dbReference type="Proteomes" id="UP000824334">
    <property type="component" value="Chromosome"/>
</dbReference>
<dbReference type="InterPro" id="IPR001387">
    <property type="entry name" value="Cro/C1-type_HTH"/>
</dbReference>
<dbReference type="CDD" id="cd00093">
    <property type="entry name" value="HTH_XRE"/>
    <property type="match status" value="1"/>
</dbReference>
<accession>A0ABX8TDP4</accession>
<dbReference type="RefSeq" id="WP_219354916.1">
    <property type="nucleotide sequence ID" value="NZ_CP080034.1"/>
</dbReference>
<dbReference type="EMBL" id="CP080034">
    <property type="protein sequence ID" value="QYC09306.1"/>
    <property type="molecule type" value="Genomic_DNA"/>
</dbReference>
<feature type="region of interest" description="Disordered" evidence="1">
    <location>
        <begin position="1"/>
        <end position="26"/>
    </location>
</feature>
<organism evidence="3 4">
    <name type="scientific">Brevundimonas nasdae</name>
    <dbReference type="NCBI Taxonomy" id="172043"/>
    <lineage>
        <taxon>Bacteria</taxon>
        <taxon>Pseudomonadati</taxon>
        <taxon>Pseudomonadota</taxon>
        <taxon>Alphaproteobacteria</taxon>
        <taxon>Caulobacterales</taxon>
        <taxon>Caulobacteraceae</taxon>
        <taxon>Brevundimonas</taxon>
    </lineage>
</organism>
<feature type="domain" description="HTH cro/C1-type" evidence="2">
    <location>
        <begin position="37"/>
        <end position="90"/>
    </location>
</feature>
<evidence type="ECO:0000313" key="4">
    <source>
        <dbReference type="Proteomes" id="UP000824334"/>
    </source>
</evidence>
<evidence type="ECO:0000313" key="3">
    <source>
        <dbReference type="EMBL" id="QYC09306.1"/>
    </source>
</evidence>
<proteinExistence type="predicted"/>